<dbReference type="InterPro" id="IPR004839">
    <property type="entry name" value="Aminotransferase_I/II_large"/>
</dbReference>
<evidence type="ECO:0000313" key="8">
    <source>
        <dbReference type="EMBL" id="KAK8940285.1"/>
    </source>
</evidence>
<dbReference type="Pfam" id="PF00155">
    <property type="entry name" value="Aminotran_1_2"/>
    <property type="match status" value="1"/>
</dbReference>
<dbReference type="InterPro" id="IPR015421">
    <property type="entry name" value="PyrdxlP-dep_Trfase_major"/>
</dbReference>
<protein>
    <submittedName>
        <fullName evidence="8">Nicotianamine aminotransferase B</fullName>
    </submittedName>
</protein>
<keyword evidence="3 8" id="KW-0032">Aminotransferase</keyword>
<proteinExistence type="inferred from homology"/>
<dbReference type="SUPFAM" id="SSF53383">
    <property type="entry name" value="PLP-dependent transferases"/>
    <property type="match status" value="1"/>
</dbReference>
<evidence type="ECO:0000256" key="3">
    <source>
        <dbReference type="ARBA" id="ARBA00022576"/>
    </source>
</evidence>
<keyword evidence="4" id="KW-0808">Transferase</keyword>
<evidence type="ECO:0000256" key="6">
    <source>
        <dbReference type="PIRNR" id="PIRNR000517"/>
    </source>
</evidence>
<reference evidence="8 9" key="1">
    <citation type="journal article" date="2022" name="Nat. Plants">
        <title>Genomes of leafy and leafless Platanthera orchids illuminate the evolution of mycoheterotrophy.</title>
        <authorList>
            <person name="Li M.H."/>
            <person name="Liu K.W."/>
            <person name="Li Z."/>
            <person name="Lu H.C."/>
            <person name="Ye Q.L."/>
            <person name="Zhang D."/>
            <person name="Wang J.Y."/>
            <person name="Li Y.F."/>
            <person name="Zhong Z.M."/>
            <person name="Liu X."/>
            <person name="Yu X."/>
            <person name="Liu D.K."/>
            <person name="Tu X.D."/>
            <person name="Liu B."/>
            <person name="Hao Y."/>
            <person name="Liao X.Y."/>
            <person name="Jiang Y.T."/>
            <person name="Sun W.H."/>
            <person name="Chen J."/>
            <person name="Chen Y.Q."/>
            <person name="Ai Y."/>
            <person name="Zhai J.W."/>
            <person name="Wu S.S."/>
            <person name="Zhou Z."/>
            <person name="Hsiao Y.Y."/>
            <person name="Wu W.L."/>
            <person name="Chen Y.Y."/>
            <person name="Lin Y.F."/>
            <person name="Hsu J.L."/>
            <person name="Li C.Y."/>
            <person name="Wang Z.W."/>
            <person name="Zhao X."/>
            <person name="Zhong W.Y."/>
            <person name="Ma X.K."/>
            <person name="Ma L."/>
            <person name="Huang J."/>
            <person name="Chen G.Z."/>
            <person name="Huang M.Z."/>
            <person name="Huang L."/>
            <person name="Peng D.H."/>
            <person name="Luo Y.B."/>
            <person name="Zou S.Q."/>
            <person name="Chen S.P."/>
            <person name="Lan S."/>
            <person name="Tsai W.C."/>
            <person name="Van de Peer Y."/>
            <person name="Liu Z.J."/>
        </authorList>
    </citation>
    <scope>NUCLEOTIDE SEQUENCE [LARGE SCALE GENOMIC DNA]</scope>
    <source>
        <tissue evidence="8">Flower</tissue>
    </source>
</reference>
<evidence type="ECO:0000256" key="2">
    <source>
        <dbReference type="ARBA" id="ARBA00007441"/>
    </source>
</evidence>
<evidence type="ECO:0000259" key="7">
    <source>
        <dbReference type="Pfam" id="PF00155"/>
    </source>
</evidence>
<dbReference type="PANTHER" id="PTHR45744:SF2">
    <property type="entry name" value="TYROSINE AMINOTRANSFERASE"/>
    <property type="match status" value="1"/>
</dbReference>
<feature type="domain" description="Aminotransferase class I/classII large" evidence="7">
    <location>
        <begin position="63"/>
        <end position="411"/>
    </location>
</feature>
<dbReference type="NCBIfam" id="TIGR01265">
    <property type="entry name" value="tyr_nico_aTase"/>
    <property type="match status" value="1"/>
</dbReference>
<name>A0ABR2LHT4_9ASPA</name>
<dbReference type="InterPro" id="IPR015422">
    <property type="entry name" value="PyrdxlP-dep_Trfase_small"/>
</dbReference>
<comment type="caution">
    <text evidence="8">The sequence shown here is derived from an EMBL/GenBank/DDBJ whole genome shotgun (WGS) entry which is preliminary data.</text>
</comment>
<evidence type="ECO:0000256" key="4">
    <source>
        <dbReference type="ARBA" id="ARBA00022679"/>
    </source>
</evidence>
<dbReference type="Gene3D" id="3.90.1150.10">
    <property type="entry name" value="Aspartate Aminotransferase, domain 1"/>
    <property type="match status" value="1"/>
</dbReference>
<comment type="similarity">
    <text evidence="2 6">Belongs to the class-I pyridoxal-phosphate-dependent aminotransferase family.</text>
</comment>
<evidence type="ECO:0000256" key="1">
    <source>
        <dbReference type="ARBA" id="ARBA00001933"/>
    </source>
</evidence>
<keyword evidence="5 6" id="KW-0663">Pyridoxal phosphate</keyword>
<gene>
    <name evidence="8" type="primary">naat-B</name>
    <name evidence="8" type="ORF">KSP40_PGU010924</name>
</gene>
<dbReference type="PIRSF" id="PIRSF000517">
    <property type="entry name" value="Tyr_transaminase"/>
    <property type="match status" value="1"/>
</dbReference>
<dbReference type="InterPro" id="IPR015424">
    <property type="entry name" value="PyrdxlP-dep_Trfase"/>
</dbReference>
<accession>A0ABR2LHT4</accession>
<sequence length="431" mass="47040">MTEKKGSMDARPGMIGSNPAIWKVNPSIRGVVAELLPSANPGKLVISLGPGDPATYPHLFSKGREAFTEAVASAVTSTLYDSYPPPFGLPSARRATAAYLRGVVKSCGYSREHPVQLRESDVFLTVGATQALQAVLTILASAGGNILLPRPGFPLYESSCELAGLDRRYYDLLPARNWEADPTQIRYIADARTLAIVVINPNNPTGAVFSSHHLLQIAEIARDLSIPIIADEVYGGMVFGGGRFVPMASFAHLAPIITIGSLSKRWMVPGWRFGWLAICDRHGTLQGVRKATEILMNLNPAPASVIQAAVPSILSDANAEFHENVLAVLEPCMNTLFEGLKQIKALRCHSRPKGSMFMMVEVDTTLLHGIESDMDFAKQLMKEESVLVLPGSIFGMKNWIRLFFGLPADLSIDACDRMNSFCERRMIRDGW</sequence>
<keyword evidence="9" id="KW-1185">Reference proteome</keyword>
<dbReference type="PANTHER" id="PTHR45744">
    <property type="entry name" value="TYROSINE AMINOTRANSFERASE"/>
    <property type="match status" value="1"/>
</dbReference>
<evidence type="ECO:0000256" key="5">
    <source>
        <dbReference type="ARBA" id="ARBA00022898"/>
    </source>
</evidence>
<evidence type="ECO:0000313" key="9">
    <source>
        <dbReference type="Proteomes" id="UP001412067"/>
    </source>
</evidence>
<dbReference type="InterPro" id="IPR005958">
    <property type="entry name" value="TyrNic_aminoTrfase"/>
</dbReference>
<dbReference type="EMBL" id="JBBWWR010000020">
    <property type="protein sequence ID" value="KAK8940285.1"/>
    <property type="molecule type" value="Genomic_DNA"/>
</dbReference>
<dbReference type="Proteomes" id="UP001412067">
    <property type="component" value="Unassembled WGS sequence"/>
</dbReference>
<organism evidence="8 9">
    <name type="scientific">Platanthera guangdongensis</name>
    <dbReference type="NCBI Taxonomy" id="2320717"/>
    <lineage>
        <taxon>Eukaryota</taxon>
        <taxon>Viridiplantae</taxon>
        <taxon>Streptophyta</taxon>
        <taxon>Embryophyta</taxon>
        <taxon>Tracheophyta</taxon>
        <taxon>Spermatophyta</taxon>
        <taxon>Magnoliopsida</taxon>
        <taxon>Liliopsida</taxon>
        <taxon>Asparagales</taxon>
        <taxon>Orchidaceae</taxon>
        <taxon>Orchidoideae</taxon>
        <taxon>Orchideae</taxon>
        <taxon>Orchidinae</taxon>
        <taxon>Platanthera</taxon>
    </lineage>
</organism>
<dbReference type="GO" id="GO:0008483">
    <property type="term" value="F:transaminase activity"/>
    <property type="evidence" value="ECO:0007669"/>
    <property type="project" value="UniProtKB-KW"/>
</dbReference>
<comment type="cofactor">
    <cofactor evidence="1 6">
        <name>pyridoxal 5'-phosphate</name>
        <dbReference type="ChEBI" id="CHEBI:597326"/>
    </cofactor>
</comment>
<dbReference type="CDD" id="cd00609">
    <property type="entry name" value="AAT_like"/>
    <property type="match status" value="1"/>
</dbReference>
<dbReference type="Gene3D" id="3.40.640.10">
    <property type="entry name" value="Type I PLP-dependent aspartate aminotransferase-like (Major domain)"/>
    <property type="match status" value="1"/>
</dbReference>
<dbReference type="PRINTS" id="PR00753">
    <property type="entry name" value="ACCSYNTHASE"/>
</dbReference>